<evidence type="ECO:0000256" key="6">
    <source>
        <dbReference type="ARBA" id="ARBA00022989"/>
    </source>
</evidence>
<sequence length="268" mass="27838">MITEKAAIVVTLFHFIYLLGAGIVAGLLSSIAGLASLASYPALLAIGVPPVIANVTNTAALVFTGIGSAMSSRKELKGQGPTLIRLIILVCIGSVFGSAVLLLAPASSFQKVVPFFIASSGILLLVSGKKKPPSDLAQAAGPRAASRSQRALAIAGIVFVGAYSGYFGAAAGVIMLAILAVVTTERFAVYNAMRNVTGFASNAIAAVIYAFTSHIQWLMVIPLGIGLYVGGYIGPIIVRHVPVELLRWLIALAAFGLAGYLFWQAFMQ</sequence>
<protein>
    <recommendedName>
        <fullName evidence="8">Probable membrane transporter protein</fullName>
    </recommendedName>
</protein>
<evidence type="ECO:0000256" key="4">
    <source>
        <dbReference type="ARBA" id="ARBA00022475"/>
    </source>
</evidence>
<organism evidence="9 10">
    <name type="scientific">Schleiferilactobacillus shenzhenensis LY-73</name>
    <dbReference type="NCBI Taxonomy" id="1231336"/>
    <lineage>
        <taxon>Bacteria</taxon>
        <taxon>Bacillati</taxon>
        <taxon>Bacillota</taxon>
        <taxon>Bacilli</taxon>
        <taxon>Lactobacillales</taxon>
        <taxon>Lactobacillaceae</taxon>
        <taxon>Schleiferilactobacillus</taxon>
    </lineage>
</organism>
<keyword evidence="6 8" id="KW-1133">Transmembrane helix</keyword>
<feature type="transmembrane region" description="Helical" evidence="8">
    <location>
        <begin position="7"/>
        <end position="31"/>
    </location>
</feature>
<evidence type="ECO:0000256" key="2">
    <source>
        <dbReference type="ARBA" id="ARBA00009142"/>
    </source>
</evidence>
<keyword evidence="10" id="KW-1185">Reference proteome</keyword>
<evidence type="ECO:0000256" key="3">
    <source>
        <dbReference type="ARBA" id="ARBA00022448"/>
    </source>
</evidence>
<gene>
    <name evidence="9" type="ORF">L248_1640</name>
</gene>
<evidence type="ECO:0000256" key="8">
    <source>
        <dbReference type="RuleBase" id="RU363041"/>
    </source>
</evidence>
<name>U4TRH5_9LACO</name>
<accession>U4TRH5</accession>
<keyword evidence="3" id="KW-0813">Transport</keyword>
<feature type="transmembrane region" description="Helical" evidence="8">
    <location>
        <begin position="192"/>
        <end position="211"/>
    </location>
</feature>
<keyword evidence="4 8" id="KW-1003">Cell membrane</keyword>
<dbReference type="HOGENOM" id="CLU_045498_7_1_9"/>
<dbReference type="PANTHER" id="PTHR30269">
    <property type="entry name" value="TRANSMEMBRANE PROTEIN YFCA"/>
    <property type="match status" value="1"/>
</dbReference>
<evidence type="ECO:0000313" key="9">
    <source>
        <dbReference type="EMBL" id="ERL64107.1"/>
    </source>
</evidence>
<comment type="subcellular location">
    <subcellularLocation>
        <location evidence="1 8">Cell membrane</location>
        <topology evidence="1 8">Multi-pass membrane protein</topology>
    </subcellularLocation>
</comment>
<feature type="transmembrane region" description="Helical" evidence="8">
    <location>
        <begin position="218"/>
        <end position="239"/>
    </location>
</feature>
<evidence type="ECO:0000256" key="5">
    <source>
        <dbReference type="ARBA" id="ARBA00022692"/>
    </source>
</evidence>
<feature type="transmembrane region" description="Helical" evidence="8">
    <location>
        <begin position="83"/>
        <end position="106"/>
    </location>
</feature>
<comment type="similarity">
    <text evidence="2 8">Belongs to the 4-toluene sulfonate uptake permease (TSUP) (TC 2.A.102) family.</text>
</comment>
<dbReference type="InterPro" id="IPR002781">
    <property type="entry name" value="TM_pro_TauE-like"/>
</dbReference>
<dbReference type="Proteomes" id="UP000030647">
    <property type="component" value="Unassembled WGS sequence"/>
</dbReference>
<proteinExistence type="inferred from homology"/>
<dbReference type="InterPro" id="IPR052017">
    <property type="entry name" value="TSUP"/>
</dbReference>
<feature type="transmembrane region" description="Helical" evidence="8">
    <location>
        <begin position="51"/>
        <end position="71"/>
    </location>
</feature>
<feature type="transmembrane region" description="Helical" evidence="8">
    <location>
        <begin position="245"/>
        <end position="263"/>
    </location>
</feature>
<keyword evidence="5 8" id="KW-0812">Transmembrane</keyword>
<reference evidence="10" key="1">
    <citation type="journal article" date="2013" name="Genome Announc.">
        <title>Whole-Genome Sequencing of Lactobacillus shenzhenensis Strain LY-73T.</title>
        <authorList>
            <person name="Lin Z."/>
            <person name="Liu Z."/>
            <person name="Yang R."/>
            <person name="Zou Y."/>
            <person name="Wan D."/>
            <person name="Chen J."/>
            <person name="Guo M."/>
            <person name="Zhao J."/>
            <person name="Fang C."/>
            <person name="Yang R."/>
            <person name="Liu F."/>
        </authorList>
    </citation>
    <scope>NUCLEOTIDE SEQUENCE [LARGE SCALE GENOMIC DNA]</scope>
    <source>
        <strain evidence="10">LY-73</strain>
    </source>
</reference>
<dbReference type="Pfam" id="PF01925">
    <property type="entry name" value="TauE"/>
    <property type="match status" value="1"/>
</dbReference>
<dbReference type="STRING" id="1231336.L248_1640"/>
<dbReference type="AlphaFoldDB" id="U4TRH5"/>
<evidence type="ECO:0000313" key="10">
    <source>
        <dbReference type="Proteomes" id="UP000030647"/>
    </source>
</evidence>
<evidence type="ECO:0000256" key="1">
    <source>
        <dbReference type="ARBA" id="ARBA00004651"/>
    </source>
</evidence>
<feature type="transmembrane region" description="Helical" evidence="8">
    <location>
        <begin position="151"/>
        <end position="180"/>
    </location>
</feature>
<keyword evidence="7 8" id="KW-0472">Membrane</keyword>
<dbReference type="GO" id="GO:0005886">
    <property type="term" value="C:plasma membrane"/>
    <property type="evidence" value="ECO:0007669"/>
    <property type="project" value="UniProtKB-SubCell"/>
</dbReference>
<dbReference type="PANTHER" id="PTHR30269:SF0">
    <property type="entry name" value="MEMBRANE TRANSPORTER PROTEIN YFCA-RELATED"/>
    <property type="match status" value="1"/>
</dbReference>
<dbReference type="eggNOG" id="COG0730">
    <property type="taxonomic scope" value="Bacteria"/>
</dbReference>
<evidence type="ECO:0000256" key="7">
    <source>
        <dbReference type="ARBA" id="ARBA00023136"/>
    </source>
</evidence>
<dbReference type="EMBL" id="KI271605">
    <property type="protein sequence ID" value="ERL64107.1"/>
    <property type="molecule type" value="Genomic_DNA"/>
</dbReference>